<protein>
    <submittedName>
        <fullName evidence="1">Uncharacterized protein</fullName>
    </submittedName>
</protein>
<evidence type="ECO:0000313" key="2">
    <source>
        <dbReference type="Proteomes" id="UP000284841"/>
    </source>
</evidence>
<dbReference type="STRING" id="1776384.GCA_900086585_01562"/>
<proteinExistence type="predicted"/>
<dbReference type="Proteomes" id="UP000284841">
    <property type="component" value="Unassembled WGS sequence"/>
</dbReference>
<accession>A0A415DZC1</accession>
<dbReference type="AlphaFoldDB" id="A0A415DZC1"/>
<dbReference type="RefSeq" id="WP_118336250.1">
    <property type="nucleotide sequence ID" value="NZ_JBKYJU010000001.1"/>
</dbReference>
<sequence length="85" mass="9866">MGTVWGMNKHHFPLISVPFEQLSYTPLQGMQMRRLNDSSDISMVYDELLEYDIRKKSQTAEFNKRLPGFIKAVNKICDCAKVNLQ</sequence>
<keyword evidence="2" id="KW-1185">Reference proteome</keyword>
<comment type="caution">
    <text evidence="1">The sequence shown here is derived from an EMBL/GenBank/DDBJ whole genome shotgun (WGS) entry which is preliminary data.</text>
</comment>
<dbReference type="EMBL" id="QRMS01000004">
    <property type="protein sequence ID" value="RHJ86178.1"/>
    <property type="molecule type" value="Genomic_DNA"/>
</dbReference>
<reference evidence="1 2" key="1">
    <citation type="submission" date="2018-08" db="EMBL/GenBank/DDBJ databases">
        <title>A genome reference for cultivated species of the human gut microbiota.</title>
        <authorList>
            <person name="Zou Y."/>
            <person name="Xue W."/>
            <person name="Luo G."/>
        </authorList>
    </citation>
    <scope>NUCLEOTIDE SEQUENCE [LARGE SCALE GENOMIC DNA]</scope>
    <source>
        <strain evidence="1 2">AM07-24</strain>
    </source>
</reference>
<organism evidence="1 2">
    <name type="scientific">Emergencia timonensis</name>
    <dbReference type="NCBI Taxonomy" id="1776384"/>
    <lineage>
        <taxon>Bacteria</taxon>
        <taxon>Bacillati</taxon>
        <taxon>Bacillota</taxon>
        <taxon>Clostridia</taxon>
        <taxon>Peptostreptococcales</taxon>
        <taxon>Anaerovoracaceae</taxon>
        <taxon>Emergencia</taxon>
    </lineage>
</organism>
<gene>
    <name evidence="1" type="ORF">DW099_15195</name>
</gene>
<evidence type="ECO:0000313" key="1">
    <source>
        <dbReference type="EMBL" id="RHJ86178.1"/>
    </source>
</evidence>
<name>A0A415DZC1_9FIRM</name>